<comment type="caution">
    <text evidence="2">The sequence shown here is derived from an EMBL/GenBank/DDBJ whole genome shotgun (WGS) entry which is preliminary data.</text>
</comment>
<gene>
    <name evidence="2" type="ORF">AB852_28455</name>
</gene>
<evidence type="ECO:0000256" key="1">
    <source>
        <dbReference type="SAM" id="MobiDB-lite"/>
    </source>
</evidence>
<feature type="region of interest" description="Disordered" evidence="1">
    <location>
        <begin position="53"/>
        <end position="72"/>
    </location>
</feature>
<organism evidence="2 3">
    <name type="scientific">Streptomyces uncialis</name>
    <dbReference type="NCBI Taxonomy" id="1048205"/>
    <lineage>
        <taxon>Bacteria</taxon>
        <taxon>Bacillati</taxon>
        <taxon>Actinomycetota</taxon>
        <taxon>Actinomycetes</taxon>
        <taxon>Kitasatosporales</taxon>
        <taxon>Streptomycetaceae</taxon>
        <taxon>Streptomyces</taxon>
    </lineage>
</organism>
<feature type="compositionally biased region" description="Basic and acidic residues" evidence="1">
    <location>
        <begin position="62"/>
        <end position="72"/>
    </location>
</feature>
<proteinExistence type="predicted"/>
<sequence>MTAYLITYPKGQGADTHIEDPHLTLTLHRGWAILADQHGPCLVVPHSAGATITRIDPDDTVDDTHDEQANTD</sequence>
<dbReference type="RefSeq" id="WP_073793179.1">
    <property type="nucleotide sequence ID" value="NZ_LFBV01000009.1"/>
</dbReference>
<dbReference type="Proteomes" id="UP000186455">
    <property type="component" value="Unassembled WGS sequence"/>
</dbReference>
<name>A0A1Q4V102_9ACTN</name>
<evidence type="ECO:0000313" key="2">
    <source>
        <dbReference type="EMBL" id="OKH91491.1"/>
    </source>
</evidence>
<dbReference type="EMBL" id="LFBV01000009">
    <property type="protein sequence ID" value="OKH91491.1"/>
    <property type="molecule type" value="Genomic_DNA"/>
</dbReference>
<evidence type="ECO:0000313" key="3">
    <source>
        <dbReference type="Proteomes" id="UP000186455"/>
    </source>
</evidence>
<reference evidence="2 3" key="1">
    <citation type="submission" date="2015-06" db="EMBL/GenBank/DDBJ databases">
        <title>Cloning and characterization of the uncialamcin biosynthetic gene cluster.</title>
        <authorList>
            <person name="Yan X."/>
            <person name="Huang T."/>
            <person name="Ge H."/>
            <person name="Shen B."/>
        </authorList>
    </citation>
    <scope>NUCLEOTIDE SEQUENCE [LARGE SCALE GENOMIC DNA]</scope>
    <source>
        <strain evidence="2 3">DCA2648</strain>
    </source>
</reference>
<accession>A0A1Q4V102</accession>
<protein>
    <submittedName>
        <fullName evidence="2">Uncharacterized protein</fullName>
    </submittedName>
</protein>
<dbReference type="AlphaFoldDB" id="A0A1Q4V102"/>
<keyword evidence="3" id="KW-1185">Reference proteome</keyword>